<organism evidence="1">
    <name type="scientific">Micromonospora sp. HUAS YX12</name>
    <dbReference type="NCBI Taxonomy" id="3156396"/>
    <lineage>
        <taxon>Bacteria</taxon>
        <taxon>Bacillati</taxon>
        <taxon>Actinomycetota</taxon>
        <taxon>Actinomycetes</taxon>
        <taxon>Micromonosporales</taxon>
        <taxon>Micromonosporaceae</taxon>
        <taxon>Micromonospora</taxon>
    </lineage>
</organism>
<protein>
    <submittedName>
        <fullName evidence="1">Uncharacterized protein</fullName>
    </submittedName>
</protein>
<dbReference type="RefSeq" id="WP_162959301.1">
    <property type="nucleotide sequence ID" value="NZ_CP157974.1"/>
</dbReference>
<evidence type="ECO:0000313" key="1">
    <source>
        <dbReference type="EMBL" id="XBT84047.1"/>
    </source>
</evidence>
<gene>
    <name evidence="1" type="ORF">ABIH81_11565</name>
</gene>
<proteinExistence type="predicted"/>
<accession>A0AAU7R7A0</accession>
<reference evidence="1" key="1">
    <citation type="submission" date="2024-06" db="EMBL/GenBank/DDBJ databases">
        <title>Micromonospora sp. strain HUAS YX12 genome sequences.</title>
        <authorList>
            <person name="Mo P."/>
        </authorList>
    </citation>
    <scope>NUCLEOTIDE SEQUENCE</scope>
    <source>
        <strain evidence="1">HUAS YX12</strain>
    </source>
</reference>
<sequence length="45" mass="4573">MSGRTLGRLFGSLLVLAAIAGAFGIIPGTGSAQLADIVWTMDAPR</sequence>
<name>A0AAU7R7A0_9ACTN</name>
<dbReference type="EMBL" id="CP157974">
    <property type="protein sequence ID" value="XBT84047.1"/>
    <property type="molecule type" value="Genomic_DNA"/>
</dbReference>
<dbReference type="AlphaFoldDB" id="A0AAU7R7A0"/>